<dbReference type="Pfam" id="PF00226">
    <property type="entry name" value="DnaJ"/>
    <property type="match status" value="1"/>
</dbReference>
<protein>
    <recommendedName>
        <fullName evidence="2">J domain-containing protein</fullName>
    </recommendedName>
</protein>
<dbReference type="InterPro" id="IPR001623">
    <property type="entry name" value="DnaJ_domain"/>
</dbReference>
<accession>A0AAN0IAT7</accession>
<dbReference type="SUPFAM" id="SSF46565">
    <property type="entry name" value="Chaperone J-domain"/>
    <property type="match status" value="1"/>
</dbReference>
<dbReference type="InterPro" id="IPR053025">
    <property type="entry name" value="Mito_ATP_Synthase-Asso"/>
</dbReference>
<feature type="transmembrane region" description="Helical" evidence="1">
    <location>
        <begin position="207"/>
        <end position="226"/>
    </location>
</feature>
<keyword evidence="1" id="KW-0472">Membrane</keyword>
<dbReference type="PRINTS" id="PR00625">
    <property type="entry name" value="JDOMAIN"/>
</dbReference>
<dbReference type="GeneID" id="100635852"/>
<keyword evidence="1" id="KW-0812">Transmembrane</keyword>
<sequence length="239" mass="27415">MLATPIIKMLYVWRTTRNVSFISSFLTASGPAAIKQDGKLLYKSPASREVLPLAYYGRHFSSSSGSKKDLYSRLGLTSKATQSQIKESYYKLSKKYHPDHNKGSQEANAKFQEITEAYSILGRNNLRRKYDKGLLREHPLPHYSSGQWDFSRAPRTRTDSSVIYDFDAFYQAHYGEALRREQKARAERAAKTESSRFERVVNAQQQMMIVGAAFFVIIFAFMAQYVKNERPSYGKSSKK</sequence>
<dbReference type="PANTHER" id="PTHR44873">
    <property type="entry name" value="DNAJ HOMOLOG SUBFAMILY C MEMBER 30, MITOCHONDRIAL"/>
    <property type="match status" value="1"/>
</dbReference>
<organism evidence="3 4">
    <name type="scientific">Amphimedon queenslandica</name>
    <name type="common">Sponge</name>
    <dbReference type="NCBI Taxonomy" id="400682"/>
    <lineage>
        <taxon>Eukaryota</taxon>
        <taxon>Metazoa</taxon>
        <taxon>Porifera</taxon>
        <taxon>Demospongiae</taxon>
        <taxon>Heteroscleromorpha</taxon>
        <taxon>Haplosclerida</taxon>
        <taxon>Niphatidae</taxon>
        <taxon>Amphimedon</taxon>
    </lineage>
</organism>
<dbReference type="SMART" id="SM00271">
    <property type="entry name" value="DnaJ"/>
    <property type="match status" value="1"/>
</dbReference>
<evidence type="ECO:0000256" key="1">
    <source>
        <dbReference type="SAM" id="Phobius"/>
    </source>
</evidence>
<dbReference type="EnsemblMetazoa" id="XM_003384164.3">
    <property type="protein sequence ID" value="XP_003384212.2"/>
    <property type="gene ID" value="LOC100635852"/>
</dbReference>
<reference evidence="3" key="2">
    <citation type="submission" date="2024-06" db="UniProtKB">
        <authorList>
            <consortium name="EnsemblMetazoa"/>
        </authorList>
    </citation>
    <scope>IDENTIFICATION</scope>
</reference>
<keyword evidence="4" id="KW-1185">Reference proteome</keyword>
<dbReference type="AlphaFoldDB" id="A0AAN0IAT7"/>
<evidence type="ECO:0000259" key="2">
    <source>
        <dbReference type="PROSITE" id="PS50076"/>
    </source>
</evidence>
<feature type="domain" description="J" evidence="2">
    <location>
        <begin position="69"/>
        <end position="134"/>
    </location>
</feature>
<dbReference type="Gene3D" id="1.10.287.110">
    <property type="entry name" value="DnaJ domain"/>
    <property type="match status" value="1"/>
</dbReference>
<reference evidence="4" key="1">
    <citation type="journal article" date="2010" name="Nature">
        <title>The Amphimedon queenslandica genome and the evolution of animal complexity.</title>
        <authorList>
            <person name="Srivastava M."/>
            <person name="Simakov O."/>
            <person name="Chapman J."/>
            <person name="Fahey B."/>
            <person name="Gauthier M.E."/>
            <person name="Mitros T."/>
            <person name="Richards G.S."/>
            <person name="Conaco C."/>
            <person name="Dacre M."/>
            <person name="Hellsten U."/>
            <person name="Larroux C."/>
            <person name="Putnam N.H."/>
            <person name="Stanke M."/>
            <person name="Adamska M."/>
            <person name="Darling A."/>
            <person name="Degnan S.M."/>
            <person name="Oakley T.H."/>
            <person name="Plachetzki D.C."/>
            <person name="Zhai Y."/>
            <person name="Adamski M."/>
            <person name="Calcino A."/>
            <person name="Cummins S.F."/>
            <person name="Goodstein D.M."/>
            <person name="Harris C."/>
            <person name="Jackson D.J."/>
            <person name="Leys S.P."/>
            <person name="Shu S."/>
            <person name="Woodcroft B.J."/>
            <person name="Vervoort M."/>
            <person name="Kosik K.S."/>
            <person name="Manning G."/>
            <person name="Degnan B.M."/>
            <person name="Rokhsar D.S."/>
        </authorList>
    </citation>
    <scope>NUCLEOTIDE SEQUENCE [LARGE SCALE GENOMIC DNA]</scope>
</reference>
<dbReference type="KEGG" id="aqu:100635852"/>
<dbReference type="Proteomes" id="UP000007879">
    <property type="component" value="Unassembled WGS sequence"/>
</dbReference>
<name>A0AAN0IAT7_AMPQE</name>
<dbReference type="InterPro" id="IPR036869">
    <property type="entry name" value="J_dom_sf"/>
</dbReference>
<dbReference type="CDD" id="cd06257">
    <property type="entry name" value="DnaJ"/>
    <property type="match status" value="1"/>
</dbReference>
<evidence type="ECO:0000313" key="3">
    <source>
        <dbReference type="EnsemblMetazoa" id="XP_003384212.2"/>
    </source>
</evidence>
<keyword evidence="1" id="KW-1133">Transmembrane helix</keyword>
<proteinExistence type="predicted"/>
<dbReference type="RefSeq" id="XP_003384212.2">
    <property type="nucleotide sequence ID" value="XM_003384164.3"/>
</dbReference>
<dbReference type="PANTHER" id="PTHR44873:SF1">
    <property type="entry name" value="DNAJ HOMOLOG SUBFAMILY C MEMBER 30, MITOCHONDRIAL"/>
    <property type="match status" value="1"/>
</dbReference>
<evidence type="ECO:0000313" key="4">
    <source>
        <dbReference type="Proteomes" id="UP000007879"/>
    </source>
</evidence>
<dbReference type="PROSITE" id="PS50076">
    <property type="entry name" value="DNAJ_2"/>
    <property type="match status" value="1"/>
</dbReference>